<evidence type="ECO:0000313" key="3">
    <source>
        <dbReference type="EMBL" id="KAJ5522953.1"/>
    </source>
</evidence>
<evidence type="ECO:0000313" key="4">
    <source>
        <dbReference type="Proteomes" id="UP001220324"/>
    </source>
</evidence>
<keyword evidence="4" id="KW-1185">Reference proteome</keyword>
<sequence length="65" mass="7274">MQSRPGYVDASAYPGGKWFSAENYKLNWGLKTTSSPAILPQRFRLLPLKKRAQITVSSSVAYQLV</sequence>
<dbReference type="EMBL" id="JAQIZZ010000012">
    <property type="protein sequence ID" value="KAJ5522857.1"/>
    <property type="molecule type" value="Genomic_DNA"/>
</dbReference>
<evidence type="ECO:0000313" key="2">
    <source>
        <dbReference type="EMBL" id="KAJ5522880.1"/>
    </source>
</evidence>
<protein>
    <submittedName>
        <fullName evidence="1">Uncharacterized protein</fullName>
    </submittedName>
</protein>
<reference evidence="1 4" key="1">
    <citation type="journal article" date="2023" name="IMA Fungus">
        <title>Comparative genomic study of the Penicillium genus elucidates a diverse pangenome and 15 lateral gene transfer events.</title>
        <authorList>
            <person name="Petersen C."/>
            <person name="Sorensen T."/>
            <person name="Nielsen M.R."/>
            <person name="Sondergaard T.E."/>
            <person name="Sorensen J.L."/>
            <person name="Fitzpatrick D.A."/>
            <person name="Frisvad J.C."/>
            <person name="Nielsen K.L."/>
        </authorList>
    </citation>
    <scope>NUCLEOTIDE SEQUENCE [LARGE SCALE GENOMIC DNA]</scope>
    <source>
        <strain evidence="1 4">IBT 35679</strain>
    </source>
</reference>
<dbReference type="EMBL" id="JAQIZZ010000012">
    <property type="protein sequence ID" value="KAJ5522880.1"/>
    <property type="molecule type" value="Genomic_DNA"/>
</dbReference>
<comment type="caution">
    <text evidence="1">The sequence shown here is derived from an EMBL/GenBank/DDBJ whole genome shotgun (WGS) entry which is preliminary data.</text>
</comment>
<accession>A0AAD6CHC2</accession>
<proteinExistence type="predicted"/>
<dbReference type="AlphaFoldDB" id="A0AAD6CHC2"/>
<dbReference type="Proteomes" id="UP001220324">
    <property type="component" value="Unassembled WGS sequence"/>
</dbReference>
<evidence type="ECO:0000313" key="1">
    <source>
        <dbReference type="EMBL" id="KAJ5522857.1"/>
    </source>
</evidence>
<reference evidence="1" key="2">
    <citation type="submission" date="2023-01" db="EMBL/GenBank/DDBJ databases">
        <authorList>
            <person name="Petersen C."/>
        </authorList>
    </citation>
    <scope>NUCLEOTIDE SEQUENCE</scope>
    <source>
        <strain evidence="1">IBT 35679</strain>
    </source>
</reference>
<gene>
    <name evidence="3" type="ORF">N7494_013267</name>
    <name evidence="1" type="ORF">N7494_013287</name>
    <name evidence="2" type="ORF">N7494_013310</name>
</gene>
<dbReference type="EMBL" id="JAQIZZ010000011">
    <property type="protein sequence ID" value="KAJ5522953.1"/>
    <property type="molecule type" value="Genomic_DNA"/>
</dbReference>
<name>A0AAD6CHC2_9EURO</name>
<organism evidence="1 4">
    <name type="scientific">Penicillium frequentans</name>
    <dbReference type="NCBI Taxonomy" id="3151616"/>
    <lineage>
        <taxon>Eukaryota</taxon>
        <taxon>Fungi</taxon>
        <taxon>Dikarya</taxon>
        <taxon>Ascomycota</taxon>
        <taxon>Pezizomycotina</taxon>
        <taxon>Eurotiomycetes</taxon>
        <taxon>Eurotiomycetidae</taxon>
        <taxon>Eurotiales</taxon>
        <taxon>Aspergillaceae</taxon>
        <taxon>Penicillium</taxon>
    </lineage>
</organism>